<gene>
    <name evidence="3" type="ORF">A9A59_0027</name>
</gene>
<dbReference type="InterPro" id="IPR006016">
    <property type="entry name" value="UspA"/>
</dbReference>
<dbReference type="Pfam" id="PF00582">
    <property type="entry name" value="Usp"/>
    <property type="match status" value="1"/>
</dbReference>
<keyword evidence="4" id="KW-1185">Reference proteome</keyword>
<evidence type="ECO:0000313" key="4">
    <source>
        <dbReference type="Proteomes" id="UP000223071"/>
    </source>
</evidence>
<dbReference type="Proteomes" id="UP000223071">
    <property type="component" value="Unassembled WGS sequence"/>
</dbReference>
<evidence type="ECO:0000313" key="3">
    <source>
        <dbReference type="EMBL" id="PFG72836.1"/>
    </source>
</evidence>
<accession>A0A2A9HCV6</accession>
<dbReference type="EMBL" id="PDJQ01000001">
    <property type="protein sequence ID" value="PFG72836.1"/>
    <property type="molecule type" value="Genomic_DNA"/>
</dbReference>
<feature type="domain" description="UspA" evidence="2">
    <location>
        <begin position="139"/>
        <end position="268"/>
    </location>
</feature>
<dbReference type="InterPro" id="IPR006015">
    <property type="entry name" value="Universal_stress_UspA"/>
</dbReference>
<evidence type="ECO:0000259" key="2">
    <source>
        <dbReference type="Pfam" id="PF00582"/>
    </source>
</evidence>
<sequence>MTILCALPLPDLHALPAAARPLATALGLPLLGTAVFDPAASADPARPAALVAAIRAAAEDLEAMLPAGVASVGLALRLYGEPEWAPPVRRAIELDARLLAVDSREGPGLSSLGETVRAAPVPVLAIGPRYSPADEAPVRVLALTDGSPTAAAVGPGLAGLLQGAAVPVELLAVAVPALGEAPRERELELANALEELEAAMPGVQVVHRRVEPARSFESVAAAAIRVARESAATHIALSTHGRGRALRFLLGSVADALVRSSPLPLLLVAPPGEHSGV</sequence>
<dbReference type="Gene3D" id="3.40.50.12370">
    <property type="match status" value="1"/>
</dbReference>
<evidence type="ECO:0000256" key="1">
    <source>
        <dbReference type="ARBA" id="ARBA00008791"/>
    </source>
</evidence>
<name>A0A2A9HCV6_TEPT2</name>
<comment type="similarity">
    <text evidence="1">Belongs to the universal stress protein A family.</text>
</comment>
<proteinExistence type="inferred from homology"/>
<protein>
    <submittedName>
        <fullName evidence="3">Nucleotide-binding universal stress UspA family protein</fullName>
    </submittedName>
</protein>
<reference evidence="3 4" key="1">
    <citation type="submission" date="2017-09" db="EMBL/GenBank/DDBJ databases">
        <title>Sequencing the genomes of two abundant thermophiles in Great Basin hot springs: Thermocrinis jamiesonii and novel Chloroflexi Thermoflexus hugenholtzii.</title>
        <authorList>
            <person name="Hedlund B."/>
        </authorList>
    </citation>
    <scope>NUCLEOTIDE SEQUENCE [LARGE SCALE GENOMIC DNA]</scope>
    <source>
        <strain evidence="3 4">G233</strain>
    </source>
</reference>
<dbReference type="PRINTS" id="PR01438">
    <property type="entry name" value="UNVRSLSTRESS"/>
</dbReference>
<organism evidence="3 4">
    <name type="scientific">Tepidiforma thermophila (strain KCTC 52669 / CGMCC 1.13589 / G233)</name>
    <dbReference type="NCBI Taxonomy" id="2761530"/>
    <lineage>
        <taxon>Bacteria</taxon>
        <taxon>Bacillati</taxon>
        <taxon>Chloroflexota</taxon>
        <taxon>Tepidiformia</taxon>
        <taxon>Tepidiformales</taxon>
        <taxon>Tepidiformaceae</taxon>
        <taxon>Tepidiforma</taxon>
    </lineage>
</organism>
<dbReference type="SUPFAM" id="SSF52402">
    <property type="entry name" value="Adenine nucleotide alpha hydrolases-like"/>
    <property type="match status" value="1"/>
</dbReference>
<dbReference type="RefSeq" id="WP_098502341.1">
    <property type="nucleotide sequence ID" value="NZ_PDJQ01000001.1"/>
</dbReference>
<comment type="caution">
    <text evidence="3">The sequence shown here is derived from an EMBL/GenBank/DDBJ whole genome shotgun (WGS) entry which is preliminary data.</text>
</comment>
<dbReference type="AlphaFoldDB" id="A0A2A9HCV6"/>